<dbReference type="RefSeq" id="WP_213352748.1">
    <property type="nucleotide sequence ID" value="NZ_JAHBGB010000027.1"/>
</dbReference>
<dbReference type="SUPFAM" id="SSF52151">
    <property type="entry name" value="FabD/lysophospholipase-like"/>
    <property type="match status" value="1"/>
</dbReference>
<gene>
    <name evidence="8" type="primary">mdcH</name>
    <name evidence="8" type="ORF">ACFSNC_14220</name>
</gene>
<protein>
    <recommendedName>
        <fullName evidence="2 6">Malonyl CoA-acyl carrier protein transacylase</fullName>
        <ecNumber evidence="1 6">2.3.1.39</ecNumber>
    </recommendedName>
</protein>
<dbReference type="InterPro" id="IPR050858">
    <property type="entry name" value="Mal-CoA-ACP_Trans/PKS_FabD"/>
</dbReference>
<evidence type="ECO:0000256" key="1">
    <source>
        <dbReference type="ARBA" id="ARBA00013258"/>
    </source>
</evidence>
<evidence type="ECO:0000256" key="2">
    <source>
        <dbReference type="ARBA" id="ARBA00018953"/>
    </source>
</evidence>
<evidence type="ECO:0000256" key="5">
    <source>
        <dbReference type="ARBA" id="ARBA00048462"/>
    </source>
</evidence>
<proteinExistence type="inferred from homology"/>
<comment type="catalytic activity">
    <reaction evidence="5 6">
        <text>holo-[ACP] + malonyl-CoA = malonyl-[ACP] + CoA</text>
        <dbReference type="Rhea" id="RHEA:41792"/>
        <dbReference type="Rhea" id="RHEA-COMP:9623"/>
        <dbReference type="Rhea" id="RHEA-COMP:9685"/>
        <dbReference type="ChEBI" id="CHEBI:57287"/>
        <dbReference type="ChEBI" id="CHEBI:57384"/>
        <dbReference type="ChEBI" id="CHEBI:64479"/>
        <dbReference type="ChEBI" id="CHEBI:78449"/>
        <dbReference type="EC" id="2.3.1.39"/>
    </reaction>
</comment>
<dbReference type="EMBL" id="JBHUHD010000001">
    <property type="protein sequence ID" value="MFD2141563.1"/>
    <property type="molecule type" value="Genomic_DNA"/>
</dbReference>
<dbReference type="EC" id="2.3.1.39" evidence="1 6"/>
<evidence type="ECO:0000256" key="6">
    <source>
        <dbReference type="PIRNR" id="PIRNR000446"/>
    </source>
</evidence>
<dbReference type="Gene3D" id="3.30.70.250">
    <property type="entry name" value="Malonyl-CoA ACP transacylase, ACP-binding"/>
    <property type="match status" value="1"/>
</dbReference>
<dbReference type="Pfam" id="PF00698">
    <property type="entry name" value="Acyl_transf_1"/>
    <property type="match status" value="1"/>
</dbReference>
<keyword evidence="9" id="KW-1185">Reference proteome</keyword>
<dbReference type="PIRSF" id="PIRSF000446">
    <property type="entry name" value="Mct"/>
    <property type="match status" value="1"/>
</dbReference>
<evidence type="ECO:0000313" key="9">
    <source>
        <dbReference type="Proteomes" id="UP001597299"/>
    </source>
</evidence>
<organism evidence="8 9">
    <name type="scientific">Ancylobacter oerskovii</name>
    <dbReference type="NCBI Taxonomy" id="459519"/>
    <lineage>
        <taxon>Bacteria</taxon>
        <taxon>Pseudomonadati</taxon>
        <taxon>Pseudomonadota</taxon>
        <taxon>Alphaproteobacteria</taxon>
        <taxon>Hyphomicrobiales</taxon>
        <taxon>Xanthobacteraceae</taxon>
        <taxon>Ancylobacter</taxon>
    </lineage>
</organism>
<comment type="similarity">
    <text evidence="6">Belongs to the fabD family.</text>
</comment>
<dbReference type="InterPro" id="IPR024925">
    <property type="entry name" value="Malonyl_CoA-ACP_transAc"/>
</dbReference>
<evidence type="ECO:0000256" key="4">
    <source>
        <dbReference type="ARBA" id="ARBA00023315"/>
    </source>
</evidence>
<dbReference type="PANTHER" id="PTHR42681:SF1">
    <property type="entry name" value="MALONYL-COA-ACYL CARRIER PROTEIN TRANSACYLASE, MITOCHONDRIAL"/>
    <property type="match status" value="1"/>
</dbReference>
<keyword evidence="4 6" id="KW-0012">Acyltransferase</keyword>
<keyword evidence="3 6" id="KW-0808">Transferase</keyword>
<dbReference type="InterPro" id="IPR014043">
    <property type="entry name" value="Acyl_transferase_dom"/>
</dbReference>
<dbReference type="Gene3D" id="3.40.366.10">
    <property type="entry name" value="Malonyl-Coenzyme A Acyl Carrier Protein, domain 2"/>
    <property type="match status" value="1"/>
</dbReference>
<sequence>MSTALLFPGQGSQMPGMLAGLPPHPAVAATLEEASDRLGRRWQELDTEAALAGTEAAQLGLLVAGVAAARALAAEGRHVDAVLGHSVGAFAAAVAAECLDFADALRLVSARGSLMSGLFPSGYGMAAILGLPARRVERLVAESRGAGDLYLSNYNAPRQIVVSGSDAALELLCRLAVQAGARKAERLAVVVPSHCPLLAPVAEALARVARDIPFRAPRLVYASARRARVLGAAEAVAEDLVRNVAEPVRWHDAMELLVERGVNEVLQAPPGRVLADLVGEAHPGMVVRAMEQAWP</sequence>
<accession>A0ABW4YZL2</accession>
<evidence type="ECO:0000259" key="7">
    <source>
        <dbReference type="SMART" id="SM00827"/>
    </source>
</evidence>
<dbReference type="PANTHER" id="PTHR42681">
    <property type="entry name" value="MALONYL-COA-ACYL CARRIER PROTEIN TRANSACYLASE, MITOCHONDRIAL"/>
    <property type="match status" value="1"/>
</dbReference>
<feature type="domain" description="Malonyl-CoA:ACP transacylase (MAT)" evidence="7">
    <location>
        <begin position="6"/>
        <end position="294"/>
    </location>
</feature>
<comment type="caution">
    <text evidence="8">The sequence shown here is derived from an EMBL/GenBank/DDBJ whole genome shotgun (WGS) entry which is preliminary data.</text>
</comment>
<evidence type="ECO:0000256" key="3">
    <source>
        <dbReference type="ARBA" id="ARBA00022679"/>
    </source>
</evidence>
<dbReference type="InterPro" id="IPR017554">
    <property type="entry name" value="Malonate_deCOase_MdcHsu"/>
</dbReference>
<dbReference type="NCBIfam" id="TIGR03131">
    <property type="entry name" value="malonate_mdcH"/>
    <property type="match status" value="1"/>
</dbReference>
<reference evidence="9" key="1">
    <citation type="journal article" date="2019" name="Int. J. Syst. Evol. Microbiol.">
        <title>The Global Catalogue of Microorganisms (GCM) 10K type strain sequencing project: providing services to taxonomists for standard genome sequencing and annotation.</title>
        <authorList>
            <consortium name="The Broad Institute Genomics Platform"/>
            <consortium name="The Broad Institute Genome Sequencing Center for Infectious Disease"/>
            <person name="Wu L."/>
            <person name="Ma J."/>
        </authorList>
    </citation>
    <scope>NUCLEOTIDE SEQUENCE [LARGE SCALE GENOMIC DNA]</scope>
    <source>
        <strain evidence="9">CCM 7435</strain>
    </source>
</reference>
<dbReference type="SMART" id="SM00827">
    <property type="entry name" value="PKS_AT"/>
    <property type="match status" value="1"/>
</dbReference>
<dbReference type="InterPro" id="IPR001227">
    <property type="entry name" value="Ac_transferase_dom_sf"/>
</dbReference>
<evidence type="ECO:0000313" key="8">
    <source>
        <dbReference type="EMBL" id="MFD2141563.1"/>
    </source>
</evidence>
<dbReference type="InterPro" id="IPR016035">
    <property type="entry name" value="Acyl_Trfase/lysoPLipase"/>
</dbReference>
<dbReference type="InterPro" id="IPR016036">
    <property type="entry name" value="Malonyl_transacylase_ACP-bd"/>
</dbReference>
<name>A0ABW4YZL2_9HYPH</name>
<dbReference type="Proteomes" id="UP001597299">
    <property type="component" value="Unassembled WGS sequence"/>
</dbReference>
<dbReference type="SUPFAM" id="SSF55048">
    <property type="entry name" value="Probable ACP-binding domain of malonyl-CoA ACP transacylase"/>
    <property type="match status" value="1"/>
</dbReference>